<dbReference type="GO" id="GO:0051082">
    <property type="term" value="F:unfolded protein binding"/>
    <property type="evidence" value="ECO:0007669"/>
    <property type="project" value="InterPro"/>
</dbReference>
<comment type="caution">
    <text evidence="2">The sequence shown here is derived from an EMBL/GenBank/DDBJ whole genome shotgun (WGS) entry which is preliminary data.</text>
</comment>
<dbReference type="PANTHER" id="PTHR36918:SF1">
    <property type="entry name" value="PROTEIN-EXPORT PROTEIN SECB"/>
    <property type="match status" value="1"/>
</dbReference>
<dbReference type="SUPFAM" id="SSF54611">
    <property type="entry name" value="SecB-like"/>
    <property type="match status" value="1"/>
</dbReference>
<dbReference type="InterPro" id="IPR003708">
    <property type="entry name" value="SecB"/>
</dbReference>
<dbReference type="InterPro" id="IPR035958">
    <property type="entry name" value="SecB-like_sf"/>
</dbReference>
<name>A0A9W6CC35_9FIRM</name>
<organism evidence="2 3">
    <name type="scientific">Sellimonas catena</name>
    <dbReference type="NCBI Taxonomy" id="2994035"/>
    <lineage>
        <taxon>Bacteria</taxon>
        <taxon>Bacillati</taxon>
        <taxon>Bacillota</taxon>
        <taxon>Clostridia</taxon>
        <taxon>Lachnospirales</taxon>
        <taxon>Lachnospiraceae</taxon>
        <taxon>Sellimonas</taxon>
    </lineage>
</organism>
<evidence type="ECO:0000256" key="1">
    <source>
        <dbReference type="ARBA" id="ARBA00009990"/>
    </source>
</evidence>
<evidence type="ECO:0008006" key="4">
    <source>
        <dbReference type="Google" id="ProtNLM"/>
    </source>
</evidence>
<dbReference type="EMBL" id="BSCH01000006">
    <property type="protein sequence ID" value="GLG89805.1"/>
    <property type="molecule type" value="Genomic_DNA"/>
</dbReference>
<reference evidence="2" key="2">
    <citation type="submission" date="2022-11" db="EMBL/GenBank/DDBJ databases">
        <title>Draft genome sequence of Sellimonas catena strain 18CBH55.</title>
        <authorList>
            <person name="Hisatomi A."/>
            <person name="Ohkuma M."/>
            <person name="Sakamoto M."/>
        </authorList>
    </citation>
    <scope>NUCLEOTIDE SEQUENCE</scope>
    <source>
        <strain evidence="2">18CBH55</strain>
    </source>
</reference>
<gene>
    <name evidence="2" type="ORF">Selli2_12320</name>
</gene>
<accession>A0A9W6CC35</accession>
<dbReference type="PANTHER" id="PTHR36918">
    <property type="match status" value="1"/>
</dbReference>
<dbReference type="GO" id="GO:0051262">
    <property type="term" value="P:protein tetramerization"/>
    <property type="evidence" value="ECO:0007669"/>
    <property type="project" value="InterPro"/>
</dbReference>
<dbReference type="Pfam" id="PF02556">
    <property type="entry name" value="SecB"/>
    <property type="match status" value="1"/>
</dbReference>
<sequence length="140" mass="15691">MMGCIKEKTAGVISFLGYDVLKIDFQKNKNYNGDSVELDTDLSVNVKTNKDNSKMAVEMILKLFDDEKMEYPFRLEIIVVGQFEIDGDVENNVQEFQANAIAILFPYVRALVTNCTANANVAPLILPTINTNNLVKNSIH</sequence>
<reference evidence="2" key="1">
    <citation type="submission" date="2022-11" db="EMBL/GenBank/DDBJ databases">
        <title>Draft genome sequence of Sellimonas catena strain 18CBH55.</title>
        <authorList>
            <person name="Atsushi H."/>
            <person name="Moriya O."/>
            <person name="Mitsuo S."/>
        </authorList>
    </citation>
    <scope>NUCLEOTIDE SEQUENCE</scope>
    <source>
        <strain evidence="2">18CBH55</strain>
    </source>
</reference>
<dbReference type="RefSeq" id="WP_281844812.1">
    <property type="nucleotide sequence ID" value="NZ_BSCH01000006.1"/>
</dbReference>
<dbReference type="Proteomes" id="UP001145094">
    <property type="component" value="Unassembled WGS sequence"/>
</dbReference>
<evidence type="ECO:0000313" key="2">
    <source>
        <dbReference type="EMBL" id="GLG89805.1"/>
    </source>
</evidence>
<evidence type="ECO:0000313" key="3">
    <source>
        <dbReference type="Proteomes" id="UP001145094"/>
    </source>
</evidence>
<dbReference type="GO" id="GO:0015031">
    <property type="term" value="P:protein transport"/>
    <property type="evidence" value="ECO:0007669"/>
    <property type="project" value="InterPro"/>
</dbReference>
<protein>
    <recommendedName>
        <fullName evidence="4">Preprotein translocase subunit SecB</fullName>
    </recommendedName>
</protein>
<proteinExistence type="inferred from homology"/>
<dbReference type="Gene3D" id="3.10.420.10">
    <property type="entry name" value="SecB-like"/>
    <property type="match status" value="1"/>
</dbReference>
<comment type="similarity">
    <text evidence="1">Belongs to the SecB family.</text>
</comment>
<reference evidence="2" key="3">
    <citation type="journal article" date="2023" name="Int. J. Syst. Evol. Microbiol.">
        <title>Sellimonas catena sp. nov., isolated from human faeces.</title>
        <authorList>
            <person name="Hisatomi A."/>
            <person name="Ohkuma M."/>
            <person name="Sakamoto M."/>
        </authorList>
    </citation>
    <scope>NUCLEOTIDE SEQUENCE</scope>
    <source>
        <strain evidence="2">18CBH55</strain>
    </source>
</reference>
<dbReference type="AlphaFoldDB" id="A0A9W6CC35"/>